<evidence type="ECO:0000256" key="1">
    <source>
        <dbReference type="SAM" id="SignalP"/>
    </source>
</evidence>
<evidence type="ECO:0000259" key="2">
    <source>
        <dbReference type="Pfam" id="PF01841"/>
    </source>
</evidence>
<proteinExistence type="predicted"/>
<dbReference type="Pfam" id="PF12969">
    <property type="entry name" value="DUF3857"/>
    <property type="match status" value="1"/>
</dbReference>
<dbReference type="SUPFAM" id="SSF54001">
    <property type="entry name" value="Cysteine proteinases"/>
    <property type="match status" value="1"/>
</dbReference>
<dbReference type="Pfam" id="PF01841">
    <property type="entry name" value="Transglut_core"/>
    <property type="match status" value="1"/>
</dbReference>
<dbReference type="OrthoDB" id="8595007at2"/>
<feature type="signal peptide" evidence="1">
    <location>
        <begin position="1"/>
        <end position="19"/>
    </location>
</feature>
<protein>
    <submittedName>
        <fullName evidence="4">DUF3857 domain-containing protein</fullName>
    </submittedName>
</protein>
<keyword evidence="1" id="KW-0732">Signal</keyword>
<evidence type="ECO:0000259" key="3">
    <source>
        <dbReference type="Pfam" id="PF12969"/>
    </source>
</evidence>
<dbReference type="Gene3D" id="2.60.120.1130">
    <property type="match status" value="1"/>
</dbReference>
<accession>A0A3B7MJ12</accession>
<evidence type="ECO:0000313" key="5">
    <source>
        <dbReference type="Proteomes" id="UP000263900"/>
    </source>
</evidence>
<dbReference type="Gene3D" id="2.60.40.3140">
    <property type="match status" value="1"/>
</dbReference>
<sequence>MKKPLLLTVSILSSFLIQAQMPSLNVASIPDSLKKNASVVKRYENSFFEITDIDRGYLKTHEVYTILNADGAYKLFFSEQYDNKFFFLENVEIKVYDAAGKQINKYKKKDLMTYGGSDDLINDNKNSYIKIPAPSYPITIETEVEKKFKGSLFLPFYSIIVPDEGVQQSSFTVKVPKNLDLRYKEQAIKLPPKVTEDDKYKTYVWSVSNLPAIQTEAGSVNAANQYPYILLAANRFKMDDYEGDMSSWKNLGIWYNELHKGTDVLPEDRKAFLKDLVKDAKDDREKVRILYSYLQKNFRYVSIQLGIGGWKSLPAAFTDQKKYGDCKGLTNYMYAALKAVGIRSHRALINSQYDMAPVDPNFPMARFNHVILCVPQPKDTIWLECTSKVIDFGTLGSSTENRNALLITEEGGALVPTPRSVAAANKFNVLTTIVIEPDGSGKVVSKFNTTGYFKMLIDYVANEKKDDQKEFIVNYMGYKQPDEFNFTRKEDPVNMLAELEMVVEKVPEFIAGNKMFLSPRQYKLSETKMPKSDKRKLDYYFNNPYVKTDTTKIKLPDGFAIEALPQSKEIKCGLASYQTKCWYDESEKVVFSTTSLTLNQLQIPAADYAAVRKFFDEVALDDAQRIVIKKQ</sequence>
<feature type="domain" description="Transglutaminase-like" evidence="2">
    <location>
        <begin position="271"/>
        <end position="344"/>
    </location>
</feature>
<dbReference type="InterPro" id="IPR002931">
    <property type="entry name" value="Transglutaminase-like"/>
</dbReference>
<reference evidence="4 5" key="1">
    <citation type="submission" date="2018-09" db="EMBL/GenBank/DDBJ databases">
        <title>Genome sequencing of strain 6GH32-13.</title>
        <authorList>
            <person name="Weon H.-Y."/>
            <person name="Heo J."/>
            <person name="Kwon S.-W."/>
        </authorList>
    </citation>
    <scope>NUCLEOTIDE SEQUENCE [LARGE SCALE GENOMIC DNA]</scope>
    <source>
        <strain evidence="4 5">5GH32-13</strain>
    </source>
</reference>
<dbReference type="Gene3D" id="3.10.620.30">
    <property type="match status" value="1"/>
</dbReference>
<dbReference type="RefSeq" id="WP_119049121.1">
    <property type="nucleotide sequence ID" value="NZ_CP032157.1"/>
</dbReference>
<evidence type="ECO:0000313" key="4">
    <source>
        <dbReference type="EMBL" id="AXY73283.1"/>
    </source>
</evidence>
<feature type="chain" id="PRO_5017661240" evidence="1">
    <location>
        <begin position="20"/>
        <end position="631"/>
    </location>
</feature>
<dbReference type="Proteomes" id="UP000263900">
    <property type="component" value="Chromosome"/>
</dbReference>
<organism evidence="4 5">
    <name type="scientific">Paraflavitalea soli</name>
    <dbReference type="NCBI Taxonomy" id="2315862"/>
    <lineage>
        <taxon>Bacteria</taxon>
        <taxon>Pseudomonadati</taxon>
        <taxon>Bacteroidota</taxon>
        <taxon>Chitinophagia</taxon>
        <taxon>Chitinophagales</taxon>
        <taxon>Chitinophagaceae</taxon>
        <taxon>Paraflavitalea</taxon>
    </lineage>
</organism>
<keyword evidence="5" id="KW-1185">Reference proteome</keyword>
<gene>
    <name evidence="4" type="ORF">D3H65_04505</name>
</gene>
<dbReference type="KEGG" id="pseg:D3H65_04505"/>
<dbReference type="InterPro" id="IPR024618">
    <property type="entry name" value="DUF3857"/>
</dbReference>
<name>A0A3B7MJ12_9BACT</name>
<feature type="domain" description="DUF3857" evidence="3">
    <location>
        <begin position="58"/>
        <end position="213"/>
    </location>
</feature>
<dbReference type="InterPro" id="IPR038765">
    <property type="entry name" value="Papain-like_cys_pep_sf"/>
</dbReference>
<dbReference type="EMBL" id="CP032157">
    <property type="protein sequence ID" value="AXY73283.1"/>
    <property type="molecule type" value="Genomic_DNA"/>
</dbReference>
<dbReference type="AlphaFoldDB" id="A0A3B7MJ12"/>